<evidence type="ECO:0000313" key="3">
    <source>
        <dbReference type="Proteomes" id="UP000245423"/>
    </source>
</evidence>
<proteinExistence type="predicted"/>
<keyword evidence="1" id="KW-1133">Transmembrane helix</keyword>
<dbReference type="EMBL" id="LT669839">
    <property type="protein sequence ID" value="SHD77282.1"/>
    <property type="molecule type" value="Genomic_DNA"/>
</dbReference>
<feature type="transmembrane region" description="Helical" evidence="1">
    <location>
        <begin position="20"/>
        <end position="41"/>
    </location>
</feature>
<gene>
    <name evidence="2" type="ORF">CUESP1_1923</name>
</gene>
<evidence type="ECO:0000313" key="2">
    <source>
        <dbReference type="EMBL" id="SHD77282.1"/>
    </source>
</evidence>
<dbReference type="AlphaFoldDB" id="A0A1M4PP73"/>
<evidence type="ECO:0000256" key="1">
    <source>
        <dbReference type="SAM" id="Phobius"/>
    </source>
</evidence>
<accession>A0A1M4PP73</accession>
<protein>
    <submittedName>
        <fullName evidence="2">Uncharacterized protein</fullName>
    </submittedName>
</protein>
<keyword evidence="1" id="KW-0812">Transmembrane</keyword>
<dbReference type="Proteomes" id="UP000245423">
    <property type="component" value="Chromosome 1"/>
</dbReference>
<sequence>MLSNILICSFLSSSIILNSSISLFTIFISFLVACIELNVTGARLGMLCLNWIAIKMPKRTEKAKITKLYLFILFIFLFI</sequence>
<keyword evidence="3" id="KW-1185">Reference proteome</keyword>
<name>A0A1M4PP73_9FIRM</name>
<reference evidence="2 3" key="1">
    <citation type="submission" date="2016-11" db="EMBL/GenBank/DDBJ databases">
        <authorList>
            <person name="Manzoor S."/>
        </authorList>
    </citation>
    <scope>NUCLEOTIDE SEQUENCE [LARGE SCALE GENOMIC DNA]</scope>
    <source>
        <strain evidence="2">Clostridium ultunense strain Esp</strain>
    </source>
</reference>
<keyword evidence="1" id="KW-0472">Membrane</keyword>
<organism evidence="2 3">
    <name type="scientific">[Clostridium] ultunense Esp</name>
    <dbReference type="NCBI Taxonomy" id="1288971"/>
    <lineage>
        <taxon>Bacteria</taxon>
        <taxon>Bacillati</taxon>
        <taxon>Bacillota</taxon>
        <taxon>Tissierellia</taxon>
        <taxon>Tissierellales</taxon>
        <taxon>Tepidimicrobiaceae</taxon>
        <taxon>Schnuerera</taxon>
    </lineage>
</organism>